<evidence type="ECO:0000313" key="5">
    <source>
        <dbReference type="EMBL" id="GFJ85179.1"/>
    </source>
</evidence>
<evidence type="ECO:0000313" key="6">
    <source>
        <dbReference type="Proteomes" id="UP000482800"/>
    </source>
</evidence>
<reference evidence="5 6" key="1">
    <citation type="submission" date="2020-03" db="EMBL/GenBank/DDBJ databases">
        <title>Whole genome shotgun sequence of Phytohabitans houttuyneae NBRC 108639.</title>
        <authorList>
            <person name="Komaki H."/>
            <person name="Tamura T."/>
        </authorList>
    </citation>
    <scope>NUCLEOTIDE SEQUENCE [LARGE SCALE GENOMIC DNA]</scope>
    <source>
        <strain evidence="5 6">NBRC 108639</strain>
    </source>
</reference>
<sequence length="873" mass="92506">MASVRHGIVAGVRRDLAAARGLTRAALGVAEAARDEARHQRDEALAQHSERLAALAEAREAARRDIRAHFEKAAGALTEDLAAVAASCAPGAAGASWRTWRPTEPERGRRPGLFRIGTLGQEPAAATIPALVPLLDLAHLSFTGEPSTVDGVIAGLLLRVLGSTRPGEVRLTVYDPEQLGGSLAGFAPLGNADLLTFVGPGGLTGMLDDLVEQIRRINESVLAGEYASLAELTAATAARRPEPWRLVVLLGDAATAADLSAAQRAQLDRIVRTGVACGVHVLARGLPIEAHPTVEHVAVYGSTAACGTTGDLPVRLDAPPAADRVAAACRELAELLLAGPPPAQFADLAPEKLWTECSATGLAAPLGDGPDSELVEVLLGDDPPHALIGGPSGSGKTNLIYAWLGSLTARYSPDELALYLLDFKEGVSFARFAPGRRDPSWLPQVRLVGVNVNGDREFGLALLRHLGEELRRRAHAAKRHEATKLAELRAEDPSGHWPRIVAVIDEFQVLLAGRDAMATEAVGLLEDLARRGRSQGIHLVLASQDVSGIEALWGRSALVAQFTLRIALPKARRILADTNLAADVIPRFHAVVNADSGVPDANRIVRLPDASDRGAWRALQEKLWHARPEGLDPPRLFDGDAVPPYPEEISADGAVLGETIDVQPRPAVLRLPRAPGRNLAVLGTRVEEACAVLGAAGRSLATMDGAARFSVVCLDDDASPAAGLLHAALPDARWYDLDTAAELLAELAADLDGPPAAVPHYVIGYAWDAAGGQLPHLRTVLSRGPERRVHVLGWWRGVSRLRDDLGGVGARFDAIGAWVALDVHGSELSPLSPQPGGPAWYPRPHRALFFDRAIHRAPEVIIPYEVGAARGAR</sequence>
<dbReference type="GO" id="GO:0003677">
    <property type="term" value="F:DNA binding"/>
    <property type="evidence" value="ECO:0007669"/>
    <property type="project" value="InterPro"/>
</dbReference>
<keyword evidence="6" id="KW-1185">Reference proteome</keyword>
<keyword evidence="1 3" id="KW-0547">Nucleotide-binding</keyword>
<feature type="domain" description="FtsK" evidence="4">
    <location>
        <begin position="372"/>
        <end position="577"/>
    </location>
</feature>
<dbReference type="InterPro" id="IPR002543">
    <property type="entry name" value="FtsK_dom"/>
</dbReference>
<evidence type="ECO:0000259" key="4">
    <source>
        <dbReference type="PROSITE" id="PS50901"/>
    </source>
</evidence>
<dbReference type="PROSITE" id="PS50901">
    <property type="entry name" value="FTSK"/>
    <property type="match status" value="1"/>
</dbReference>
<protein>
    <submittedName>
        <fullName evidence="5">Cell division protein FtsK</fullName>
    </submittedName>
</protein>
<reference evidence="5 6" key="2">
    <citation type="submission" date="2020-03" db="EMBL/GenBank/DDBJ databases">
        <authorList>
            <person name="Ichikawa N."/>
            <person name="Kimura A."/>
            <person name="Kitahashi Y."/>
            <person name="Uohara A."/>
        </authorList>
    </citation>
    <scope>NUCLEOTIDE SEQUENCE [LARGE SCALE GENOMIC DNA]</scope>
    <source>
        <strain evidence="5 6">NBRC 108639</strain>
    </source>
</reference>
<name>A0A6V8KSA6_9ACTN</name>
<dbReference type="Gene3D" id="3.40.50.300">
    <property type="entry name" value="P-loop containing nucleotide triphosphate hydrolases"/>
    <property type="match status" value="2"/>
</dbReference>
<dbReference type="Pfam" id="PF01580">
    <property type="entry name" value="FtsK_SpoIIIE"/>
    <property type="match status" value="1"/>
</dbReference>
<keyword evidence="5" id="KW-0131">Cell cycle</keyword>
<proteinExistence type="predicted"/>
<evidence type="ECO:0000256" key="3">
    <source>
        <dbReference type="PROSITE-ProRule" id="PRU00289"/>
    </source>
</evidence>
<feature type="binding site" evidence="3">
    <location>
        <begin position="390"/>
        <end position="397"/>
    </location>
    <ligand>
        <name>ATP</name>
        <dbReference type="ChEBI" id="CHEBI:30616"/>
    </ligand>
</feature>
<dbReference type="Proteomes" id="UP000482800">
    <property type="component" value="Unassembled WGS sequence"/>
</dbReference>
<keyword evidence="2 3" id="KW-0067">ATP-binding</keyword>
<dbReference type="InterPro" id="IPR027417">
    <property type="entry name" value="P-loop_NTPase"/>
</dbReference>
<comment type="caution">
    <text evidence="5">The sequence shown here is derived from an EMBL/GenBank/DDBJ whole genome shotgun (WGS) entry which is preliminary data.</text>
</comment>
<dbReference type="PANTHER" id="PTHR22683:SF41">
    <property type="entry name" value="DNA TRANSLOCASE FTSK"/>
    <property type="match status" value="1"/>
</dbReference>
<dbReference type="PANTHER" id="PTHR22683">
    <property type="entry name" value="SPORULATION PROTEIN RELATED"/>
    <property type="match status" value="1"/>
</dbReference>
<dbReference type="SUPFAM" id="SSF52540">
    <property type="entry name" value="P-loop containing nucleoside triphosphate hydrolases"/>
    <property type="match status" value="1"/>
</dbReference>
<organism evidence="5 6">
    <name type="scientific">Phytohabitans houttuyneae</name>
    <dbReference type="NCBI Taxonomy" id="1076126"/>
    <lineage>
        <taxon>Bacteria</taxon>
        <taxon>Bacillati</taxon>
        <taxon>Actinomycetota</taxon>
        <taxon>Actinomycetes</taxon>
        <taxon>Micromonosporales</taxon>
        <taxon>Micromonosporaceae</taxon>
    </lineage>
</organism>
<evidence type="ECO:0000256" key="2">
    <source>
        <dbReference type="ARBA" id="ARBA00022840"/>
    </source>
</evidence>
<accession>A0A6V8KSA6</accession>
<dbReference type="InterPro" id="IPR050206">
    <property type="entry name" value="FtsK/SpoIIIE/SftA"/>
</dbReference>
<dbReference type="EMBL" id="BLPF01000004">
    <property type="protein sequence ID" value="GFJ85179.1"/>
    <property type="molecule type" value="Genomic_DNA"/>
</dbReference>
<gene>
    <name evidence="5" type="ORF">Phou_093590</name>
</gene>
<dbReference type="RefSeq" id="WP_173070091.1">
    <property type="nucleotide sequence ID" value="NZ_BAABGO010000014.1"/>
</dbReference>
<dbReference type="GO" id="GO:0051301">
    <property type="term" value="P:cell division"/>
    <property type="evidence" value="ECO:0007669"/>
    <property type="project" value="UniProtKB-KW"/>
</dbReference>
<evidence type="ECO:0000256" key="1">
    <source>
        <dbReference type="ARBA" id="ARBA00022741"/>
    </source>
</evidence>
<dbReference type="GO" id="GO:0005524">
    <property type="term" value="F:ATP binding"/>
    <property type="evidence" value="ECO:0007669"/>
    <property type="project" value="UniProtKB-UniRule"/>
</dbReference>
<dbReference type="AlphaFoldDB" id="A0A6V8KSA6"/>
<dbReference type="CDD" id="cd01127">
    <property type="entry name" value="TrwB_TraG_TraD_VirD4"/>
    <property type="match status" value="1"/>
</dbReference>
<keyword evidence="5" id="KW-0132">Cell division</keyword>